<organism evidence="3 4">
    <name type="scientific">Chitinophaga jiangningensis</name>
    <dbReference type="NCBI Taxonomy" id="1419482"/>
    <lineage>
        <taxon>Bacteria</taxon>
        <taxon>Pseudomonadati</taxon>
        <taxon>Bacteroidota</taxon>
        <taxon>Chitinophagia</taxon>
        <taxon>Chitinophagales</taxon>
        <taxon>Chitinophagaceae</taxon>
        <taxon>Chitinophaga</taxon>
    </lineage>
</organism>
<evidence type="ECO:0000313" key="4">
    <source>
        <dbReference type="Proteomes" id="UP000184420"/>
    </source>
</evidence>
<feature type="domain" description="Endonuclease GajA/Old nuclease/RecF-like AAA" evidence="2">
    <location>
        <begin position="1"/>
        <end position="340"/>
    </location>
</feature>
<proteinExistence type="predicted"/>
<reference evidence="3 4" key="1">
    <citation type="submission" date="2016-11" db="EMBL/GenBank/DDBJ databases">
        <authorList>
            <person name="Jaros S."/>
            <person name="Januszkiewicz K."/>
            <person name="Wedrychowicz H."/>
        </authorList>
    </citation>
    <scope>NUCLEOTIDE SEQUENCE [LARGE SCALE GENOMIC DNA]</scope>
    <source>
        <strain evidence="3 4">DSM 27406</strain>
    </source>
</reference>
<accession>A0A1M7M7Q7</accession>
<dbReference type="STRING" id="1419482.SAMN05444266_112118"/>
<dbReference type="EMBL" id="FRBL01000012">
    <property type="protein sequence ID" value="SHM86772.1"/>
    <property type="molecule type" value="Genomic_DNA"/>
</dbReference>
<keyword evidence="4" id="KW-1185">Reference proteome</keyword>
<name>A0A1M7M7Q7_9BACT</name>
<feature type="coiled-coil region" evidence="1">
    <location>
        <begin position="401"/>
        <end position="428"/>
    </location>
</feature>
<sequence>MKVSRITIKDFHQFKDLDLDLTYPAGHPKAGKPLDKVCFIGQSGTGKTTLLEMIPLFTSRYHTKSFPEDSDDYLDKISVSISYGHNSEFNTTVVDKLLDFRIWSWDESHTPKYADQTREYDPIEYYNLEWTKKIASKIVYLPANLNFEIDDIEDPNYSYGKIVDFSKSNVSAVWNLILDSIQKYHEQELQIRQDISKAVEQAPNDLDGIRLAVNKLEQWKKSQFNPIADVADNCLDALLANFKLRVKREFNFNTKGDIGFIKIEDFNKNEIPHHLWSTGTKQIVLSSLPLYLLKPQHTIILIDEPERSLYPDLQRLIINYYASLTKGCQFFYSTHSPIIAASFEPWEIVELKFNEAGQVYRDAYYEGENHVDNYFIDPRYLDYDLILKKVFDMKDTNADLRTEAIVEITMLKNQIDQLKAEGKLKTKEAKDIIIRYKNLANKLAWKTE</sequence>
<dbReference type="InterPro" id="IPR027417">
    <property type="entry name" value="P-loop_NTPase"/>
</dbReference>
<dbReference type="Gene3D" id="3.40.50.300">
    <property type="entry name" value="P-loop containing nucleotide triphosphate hydrolases"/>
    <property type="match status" value="1"/>
</dbReference>
<dbReference type="SUPFAM" id="SSF52540">
    <property type="entry name" value="P-loop containing nucleoside triphosphate hydrolases"/>
    <property type="match status" value="1"/>
</dbReference>
<dbReference type="GO" id="GO:0006302">
    <property type="term" value="P:double-strand break repair"/>
    <property type="evidence" value="ECO:0007669"/>
    <property type="project" value="TreeGrafter"/>
</dbReference>
<gene>
    <name evidence="3" type="ORF">SAMN05444266_112118</name>
</gene>
<evidence type="ECO:0000313" key="3">
    <source>
        <dbReference type="EMBL" id="SHM86772.1"/>
    </source>
</evidence>
<protein>
    <submittedName>
        <fullName evidence="3">AAA ATPase domain-containing protein</fullName>
    </submittedName>
</protein>
<dbReference type="Proteomes" id="UP000184420">
    <property type="component" value="Unassembled WGS sequence"/>
</dbReference>
<dbReference type="GO" id="GO:0000731">
    <property type="term" value="P:DNA synthesis involved in DNA repair"/>
    <property type="evidence" value="ECO:0007669"/>
    <property type="project" value="TreeGrafter"/>
</dbReference>
<dbReference type="RefSeq" id="WP_073087140.1">
    <property type="nucleotide sequence ID" value="NZ_FRBL01000012.1"/>
</dbReference>
<dbReference type="PANTHER" id="PTHR32182:SF22">
    <property type="entry name" value="ATP-DEPENDENT ENDONUCLEASE, OLD FAMILY-RELATED"/>
    <property type="match status" value="1"/>
</dbReference>
<dbReference type="PANTHER" id="PTHR32182">
    <property type="entry name" value="DNA REPLICATION AND REPAIR PROTEIN RECF"/>
    <property type="match status" value="1"/>
</dbReference>
<dbReference type="AlphaFoldDB" id="A0A1M7M7Q7"/>
<dbReference type="OrthoDB" id="9792800at2"/>
<dbReference type="Pfam" id="PF13175">
    <property type="entry name" value="AAA_15"/>
    <property type="match status" value="1"/>
</dbReference>
<evidence type="ECO:0000259" key="2">
    <source>
        <dbReference type="Pfam" id="PF13175"/>
    </source>
</evidence>
<keyword evidence="1" id="KW-0175">Coiled coil</keyword>
<dbReference type="InterPro" id="IPR041685">
    <property type="entry name" value="AAA_GajA/Old/RecF-like"/>
</dbReference>
<evidence type="ECO:0000256" key="1">
    <source>
        <dbReference type="SAM" id="Coils"/>
    </source>
</evidence>